<dbReference type="KEGG" id="dci:103510045"/>
<sequence length="115" mass="13143">MEYIDFVGDQTFRPLPEYYPELYDQSQCSDMAETVLGLQFIHSPAQVCLSVQSSHLRCHYSALSRVYAVLRDFSSRYGGQLTLKNTGLSMTRALYGATEEFDEKVEVWTKVKVSL</sequence>
<proteinExistence type="predicted"/>
<keyword evidence="1" id="KW-1185">Reference proteome</keyword>
<gene>
    <name evidence="2" type="primary">LOC103510045</name>
</gene>
<evidence type="ECO:0000313" key="1">
    <source>
        <dbReference type="Proteomes" id="UP000079169"/>
    </source>
</evidence>
<dbReference type="AlphaFoldDB" id="A0A3Q0IZA1"/>
<name>A0A3Q0IZA1_DIACI</name>
<organism evidence="1 2">
    <name type="scientific">Diaphorina citri</name>
    <name type="common">Asian citrus psyllid</name>
    <dbReference type="NCBI Taxonomy" id="121845"/>
    <lineage>
        <taxon>Eukaryota</taxon>
        <taxon>Metazoa</taxon>
        <taxon>Ecdysozoa</taxon>
        <taxon>Arthropoda</taxon>
        <taxon>Hexapoda</taxon>
        <taxon>Insecta</taxon>
        <taxon>Pterygota</taxon>
        <taxon>Neoptera</taxon>
        <taxon>Paraneoptera</taxon>
        <taxon>Hemiptera</taxon>
        <taxon>Sternorrhyncha</taxon>
        <taxon>Psylloidea</taxon>
        <taxon>Psyllidae</taxon>
        <taxon>Diaphorininae</taxon>
        <taxon>Diaphorina</taxon>
    </lineage>
</organism>
<evidence type="ECO:0000313" key="2">
    <source>
        <dbReference type="RefSeq" id="XP_026680013.1"/>
    </source>
</evidence>
<dbReference type="Proteomes" id="UP000079169">
    <property type="component" value="Unplaced"/>
</dbReference>
<protein>
    <submittedName>
        <fullName evidence="2">Uncharacterized protein LOC103510045</fullName>
    </submittedName>
</protein>
<reference evidence="2" key="1">
    <citation type="submission" date="2025-08" db="UniProtKB">
        <authorList>
            <consortium name="RefSeq"/>
        </authorList>
    </citation>
    <scope>IDENTIFICATION</scope>
</reference>
<dbReference type="RefSeq" id="XP_026680013.1">
    <property type="nucleotide sequence ID" value="XM_026824212.1"/>
</dbReference>
<accession>A0A3Q0IZA1</accession>
<dbReference type="GeneID" id="103510045"/>
<dbReference type="PaxDb" id="121845-A0A3Q0IZA1"/>